<comment type="subcellular location">
    <subcellularLocation>
        <location evidence="1">Cytoplasm</location>
        <location evidence="1">Cytoskeleton</location>
    </subcellularLocation>
</comment>
<accession>A0ABQ9JIC1</accession>
<evidence type="ECO:0000256" key="2">
    <source>
        <dbReference type="ARBA" id="ARBA00022490"/>
    </source>
</evidence>
<gene>
    <name evidence="9" type="ORF">NQ317_010408</name>
</gene>
<evidence type="ECO:0000259" key="8">
    <source>
        <dbReference type="PROSITE" id="PS50067"/>
    </source>
</evidence>
<dbReference type="InterPro" id="IPR027417">
    <property type="entry name" value="P-loop_NTPase"/>
</dbReference>
<dbReference type="SMART" id="SM00129">
    <property type="entry name" value="KISc"/>
    <property type="match status" value="1"/>
</dbReference>
<evidence type="ECO:0000313" key="9">
    <source>
        <dbReference type="EMBL" id="KAJ8977669.1"/>
    </source>
</evidence>
<keyword evidence="3 7" id="KW-0547">Nucleotide-binding</keyword>
<dbReference type="InterPro" id="IPR036961">
    <property type="entry name" value="Kinesin_motor_dom_sf"/>
</dbReference>
<dbReference type="Gene3D" id="3.40.850.10">
    <property type="entry name" value="Kinesin motor domain"/>
    <property type="match status" value="1"/>
</dbReference>
<dbReference type="Proteomes" id="UP001162164">
    <property type="component" value="Unassembled WGS sequence"/>
</dbReference>
<keyword evidence="6" id="KW-0206">Cytoskeleton</keyword>
<evidence type="ECO:0000313" key="10">
    <source>
        <dbReference type="Proteomes" id="UP001162164"/>
    </source>
</evidence>
<keyword evidence="4 7" id="KW-0067">ATP-binding</keyword>
<organism evidence="9 10">
    <name type="scientific">Molorchus minor</name>
    <dbReference type="NCBI Taxonomy" id="1323400"/>
    <lineage>
        <taxon>Eukaryota</taxon>
        <taxon>Metazoa</taxon>
        <taxon>Ecdysozoa</taxon>
        <taxon>Arthropoda</taxon>
        <taxon>Hexapoda</taxon>
        <taxon>Insecta</taxon>
        <taxon>Pterygota</taxon>
        <taxon>Neoptera</taxon>
        <taxon>Endopterygota</taxon>
        <taxon>Coleoptera</taxon>
        <taxon>Polyphaga</taxon>
        <taxon>Cucujiformia</taxon>
        <taxon>Chrysomeloidea</taxon>
        <taxon>Cerambycidae</taxon>
        <taxon>Lamiinae</taxon>
        <taxon>Monochamini</taxon>
        <taxon>Molorchus</taxon>
    </lineage>
</organism>
<evidence type="ECO:0000256" key="3">
    <source>
        <dbReference type="ARBA" id="ARBA00022741"/>
    </source>
</evidence>
<dbReference type="InterPro" id="IPR001752">
    <property type="entry name" value="Kinesin_motor_dom"/>
</dbReference>
<keyword evidence="2" id="KW-0963">Cytoplasm</keyword>
<dbReference type="PROSITE" id="PS50067">
    <property type="entry name" value="KINESIN_MOTOR_2"/>
    <property type="match status" value="1"/>
</dbReference>
<protein>
    <recommendedName>
        <fullName evidence="8">Kinesin motor domain-containing protein</fullName>
    </recommendedName>
</protein>
<dbReference type="SUPFAM" id="SSF52540">
    <property type="entry name" value="P-loop containing nucleoside triphosphate hydrolases"/>
    <property type="match status" value="1"/>
</dbReference>
<dbReference type="EMBL" id="JAPWTJ010000520">
    <property type="protein sequence ID" value="KAJ8977669.1"/>
    <property type="molecule type" value="Genomic_DNA"/>
</dbReference>
<dbReference type="PROSITE" id="PS51257">
    <property type="entry name" value="PROKAR_LIPOPROTEIN"/>
    <property type="match status" value="1"/>
</dbReference>
<reference evidence="9" key="1">
    <citation type="journal article" date="2023" name="Insect Mol. Biol.">
        <title>Genome sequencing provides insights into the evolution of gene families encoding plant cell wall-degrading enzymes in longhorned beetles.</title>
        <authorList>
            <person name="Shin N.R."/>
            <person name="Okamura Y."/>
            <person name="Kirsch R."/>
            <person name="Pauchet Y."/>
        </authorList>
    </citation>
    <scope>NUCLEOTIDE SEQUENCE</scope>
    <source>
        <strain evidence="9">MMC_N1</strain>
    </source>
</reference>
<dbReference type="PANTHER" id="PTHR47969:SF15">
    <property type="entry name" value="CHROMOSOME-ASSOCIATED KINESIN KIF4A-RELATED"/>
    <property type="match status" value="1"/>
</dbReference>
<evidence type="ECO:0000256" key="7">
    <source>
        <dbReference type="PROSITE-ProRule" id="PRU00283"/>
    </source>
</evidence>
<evidence type="ECO:0000256" key="6">
    <source>
        <dbReference type="ARBA" id="ARBA00023212"/>
    </source>
</evidence>
<feature type="binding site" evidence="7">
    <location>
        <begin position="86"/>
        <end position="93"/>
    </location>
    <ligand>
        <name>ATP</name>
        <dbReference type="ChEBI" id="CHEBI:30616"/>
    </ligand>
</feature>
<comment type="similarity">
    <text evidence="7">Belongs to the TRAFAC class myosin-kinesin ATPase superfamily. Kinesin family.</text>
</comment>
<evidence type="ECO:0000256" key="5">
    <source>
        <dbReference type="ARBA" id="ARBA00023054"/>
    </source>
</evidence>
<dbReference type="PANTHER" id="PTHR47969">
    <property type="entry name" value="CHROMOSOME-ASSOCIATED KINESIN KIF4A-RELATED"/>
    <property type="match status" value="1"/>
</dbReference>
<evidence type="ECO:0000256" key="4">
    <source>
        <dbReference type="ARBA" id="ARBA00022840"/>
    </source>
</evidence>
<keyword evidence="5" id="KW-0175">Coiled coil</keyword>
<comment type="caution">
    <text evidence="9">The sequence shown here is derived from an EMBL/GenBank/DDBJ whole genome shotgun (WGS) entry which is preliminary data.</text>
</comment>
<dbReference type="Pfam" id="PF00225">
    <property type="entry name" value="Kinesin"/>
    <property type="match status" value="1"/>
</dbReference>
<keyword evidence="10" id="KW-1185">Reference proteome</keyword>
<dbReference type="PRINTS" id="PR00380">
    <property type="entry name" value="KINESINHEAVY"/>
</dbReference>
<proteinExistence type="inferred from homology"/>
<evidence type="ECO:0000256" key="1">
    <source>
        <dbReference type="ARBA" id="ARBA00004245"/>
    </source>
</evidence>
<sequence>MNNKPVEFVNVSLRIRPVLSQNSTSSCLQVISKTPPVLLVVDRSQTYHFDKIFTEDVDQETVYNDTVKPLVEYVKKGFNCTVFAYGQTGTGKTYTMGTNSQDGNEKDIGIIPRTLDQFFQPNNNEGSYIETEITISFIEIYNEKVFDLLQDNNKPPLIIKGFKDFKQEVVLSRHDANKLLEMGNKNRHTAGTKQNSSSSRSHAVFTIYCKVRYENRQTCAKLNLVDLAGCESVRKTGNQGSTFQEGVNINKGLLCIGQVMTALSTNASFIPYRQSIITQILQVKKASVPLKVIHEPTVSENTTIESPKSLPFLGVSSISNGVDITQQNFSPVIRKYISSMESSLMNKLETVIKDTLKRATRSSLAREEGKNKENTPKTSWNYIQNEVTKLVRHEIVQLTGTASRAASSPIEDSDIDPHNIRRVLKYDSPILDVQSDKENSQDDTYIKEISVTKDEFKVPGEPVSHLKNKKVKTYPICITYRVCLACGQKKRYTKKDDLRCDKLKTNDYLSLGFDNKDQDNFSKGCNHCIGDNIRQNRRSSVRLAKKHGLKDGLHTVGTETIVALEKTPQRIAGSHVWHDSPATAHTKEIRGEIKGNDGFYTDDYENVSDDVRFKSKTKFEDKFWYGVQYLRLASSRSPTLALFEEKP</sequence>
<feature type="domain" description="Kinesin motor" evidence="8">
    <location>
        <begin position="8"/>
        <end position="282"/>
    </location>
</feature>
<name>A0ABQ9JIC1_9CUCU</name>
<keyword evidence="7" id="KW-0505">Motor protein</keyword>
<dbReference type="InterPro" id="IPR027640">
    <property type="entry name" value="Kinesin-like_fam"/>
</dbReference>